<accession>A0ABD0V054</accession>
<evidence type="ECO:0000313" key="6">
    <source>
        <dbReference type="EMBL" id="KAL0918619.1"/>
    </source>
</evidence>
<dbReference type="GO" id="GO:0008270">
    <property type="term" value="F:zinc ion binding"/>
    <property type="evidence" value="ECO:0007669"/>
    <property type="project" value="UniProtKB-KW"/>
</dbReference>
<dbReference type="AlphaFoldDB" id="A0ABD0V054"/>
<evidence type="ECO:0000256" key="4">
    <source>
        <dbReference type="PROSITE-ProRule" id="PRU00027"/>
    </source>
</evidence>
<evidence type="ECO:0000256" key="2">
    <source>
        <dbReference type="ARBA" id="ARBA00022771"/>
    </source>
</evidence>
<sequence length="252" mass="28961">MMFRARLSEGISRSFVRGKESRREIKGVGARCLVGEDSERSNERKSFSWFRGVLPVFKPQLFSWSLLIEWKGMSVESRYYLPIVFAWPIYLRESRSDLKDSYSSSKEKMSSEPIVEDNISEEIILETVDEVPYGNVQANVGLNENDDVVEENKVVEGDVVGKCEQKEDANPIAIKKRKKTSSIWDKFKEVKFGNGQKKEECIHCKRALAIGNTGSTTQFKHHLDRSAARIRFIKNQKEEEDDDEIEIPIPCT</sequence>
<name>A0ABD0V054_DENTH</name>
<organism evidence="6 7">
    <name type="scientific">Dendrobium thyrsiflorum</name>
    <name type="common">Pinecone-like raceme dendrobium</name>
    <name type="synonym">Orchid</name>
    <dbReference type="NCBI Taxonomy" id="117978"/>
    <lineage>
        <taxon>Eukaryota</taxon>
        <taxon>Viridiplantae</taxon>
        <taxon>Streptophyta</taxon>
        <taxon>Embryophyta</taxon>
        <taxon>Tracheophyta</taxon>
        <taxon>Spermatophyta</taxon>
        <taxon>Magnoliopsida</taxon>
        <taxon>Liliopsida</taxon>
        <taxon>Asparagales</taxon>
        <taxon>Orchidaceae</taxon>
        <taxon>Epidendroideae</taxon>
        <taxon>Malaxideae</taxon>
        <taxon>Dendrobiinae</taxon>
        <taxon>Dendrobium</taxon>
    </lineage>
</organism>
<dbReference type="Pfam" id="PF02892">
    <property type="entry name" value="zf-BED"/>
    <property type="match status" value="1"/>
</dbReference>
<keyword evidence="7" id="KW-1185">Reference proteome</keyword>
<evidence type="ECO:0000259" key="5">
    <source>
        <dbReference type="PROSITE" id="PS50808"/>
    </source>
</evidence>
<evidence type="ECO:0000256" key="1">
    <source>
        <dbReference type="ARBA" id="ARBA00022723"/>
    </source>
</evidence>
<proteinExistence type="predicted"/>
<dbReference type="PROSITE" id="PS50808">
    <property type="entry name" value="ZF_BED"/>
    <property type="match status" value="1"/>
</dbReference>
<keyword evidence="2 4" id="KW-0863">Zinc-finger</keyword>
<protein>
    <recommendedName>
        <fullName evidence="5">BED-type domain-containing protein</fullName>
    </recommendedName>
</protein>
<evidence type="ECO:0000313" key="7">
    <source>
        <dbReference type="Proteomes" id="UP001552299"/>
    </source>
</evidence>
<comment type="caution">
    <text evidence="6">The sequence shown here is derived from an EMBL/GenBank/DDBJ whole genome shotgun (WGS) entry which is preliminary data.</text>
</comment>
<feature type="domain" description="BED-type" evidence="5">
    <location>
        <begin position="178"/>
        <end position="243"/>
    </location>
</feature>
<dbReference type="Proteomes" id="UP001552299">
    <property type="component" value="Unassembled WGS sequence"/>
</dbReference>
<dbReference type="EMBL" id="JANQDX010000009">
    <property type="protein sequence ID" value="KAL0918619.1"/>
    <property type="molecule type" value="Genomic_DNA"/>
</dbReference>
<evidence type="ECO:0000256" key="3">
    <source>
        <dbReference type="ARBA" id="ARBA00022833"/>
    </source>
</evidence>
<reference evidence="6 7" key="1">
    <citation type="journal article" date="2024" name="Plant Biotechnol. J.">
        <title>Dendrobium thyrsiflorum genome and its molecular insights into genes involved in important horticultural traits.</title>
        <authorList>
            <person name="Chen B."/>
            <person name="Wang J.Y."/>
            <person name="Zheng P.J."/>
            <person name="Li K.L."/>
            <person name="Liang Y.M."/>
            <person name="Chen X.F."/>
            <person name="Zhang C."/>
            <person name="Zhao X."/>
            <person name="He X."/>
            <person name="Zhang G.Q."/>
            <person name="Liu Z.J."/>
            <person name="Xu Q."/>
        </authorList>
    </citation>
    <scope>NUCLEOTIDE SEQUENCE [LARGE SCALE GENOMIC DNA]</scope>
    <source>
        <strain evidence="6">GZMU011</strain>
    </source>
</reference>
<dbReference type="InterPro" id="IPR003656">
    <property type="entry name" value="Znf_BED"/>
</dbReference>
<gene>
    <name evidence="6" type="ORF">M5K25_010637</name>
</gene>
<keyword evidence="1" id="KW-0479">Metal-binding</keyword>
<keyword evidence="3" id="KW-0862">Zinc</keyword>